<proteinExistence type="predicted"/>
<dbReference type="AlphaFoldDB" id="A0A498Q4X9"/>
<evidence type="ECO:0008006" key="3">
    <source>
        <dbReference type="Google" id="ProtNLM"/>
    </source>
</evidence>
<dbReference type="RefSeq" id="WP_122443067.1">
    <property type="nucleotide sequence ID" value="NZ_UPHP01000069.1"/>
</dbReference>
<evidence type="ECO:0000313" key="2">
    <source>
        <dbReference type="Proteomes" id="UP000273307"/>
    </source>
</evidence>
<name>A0A498Q4X9_9MYCO</name>
<sequence>MDVGRLVTRYARRFCRVHAGVHSVSSPLGAWLLLALAAPVAGGRVRDDIEDVLGTDAKHARRALDELLADPPDVIRAALAVWGFDDWPGGLPVAVDKGPVPSQDRANAWASEHTDGLIERFPVDVSQMTAVLASALATRISWLRPYEVADARELHSPWSTRVADALTLGGADGYLTDIENLGTLGLAAVHRAVGNGDLQVTSVIASKDASWEAVLMAAHDIARREATGSAVQRRALKDMALGDGEFWTITQEHRPGGEQIRVVLPAWQATSNHDLTAQPELGFAAVGRALAAAATTSPGVADVAARQSAVARYGRRGFEAAAVTAVALRSAMASPVLARSATLRFGHPYAAVAVTSARRRGDPWAGVPVFAAWVCEPADVTSTG</sequence>
<organism evidence="1 2">
    <name type="scientific">Mycobacterium attenuatum</name>
    <dbReference type="NCBI Taxonomy" id="2341086"/>
    <lineage>
        <taxon>Bacteria</taxon>
        <taxon>Bacillati</taxon>
        <taxon>Actinomycetota</taxon>
        <taxon>Actinomycetes</taxon>
        <taxon>Mycobacteriales</taxon>
        <taxon>Mycobacteriaceae</taxon>
        <taxon>Mycobacterium</taxon>
    </lineage>
</organism>
<reference evidence="1 2" key="1">
    <citation type="submission" date="2018-09" db="EMBL/GenBank/DDBJ databases">
        <authorList>
            <person name="Tagini F."/>
        </authorList>
    </citation>
    <scope>NUCLEOTIDE SEQUENCE [LARGE SCALE GENOMIC DNA]</scope>
    <source>
        <strain evidence="1 2">MK136</strain>
    </source>
</reference>
<dbReference type="InterPro" id="IPR036186">
    <property type="entry name" value="Serpin_sf"/>
</dbReference>
<dbReference type="InterPro" id="IPR042178">
    <property type="entry name" value="Serpin_sf_1"/>
</dbReference>
<dbReference type="OrthoDB" id="4847668at2"/>
<gene>
    <name evidence="1" type="ORF">LAUMK136_02982</name>
</gene>
<keyword evidence="2" id="KW-1185">Reference proteome</keyword>
<dbReference type="EMBL" id="UPHP01000069">
    <property type="protein sequence ID" value="VBA39415.1"/>
    <property type="molecule type" value="Genomic_DNA"/>
</dbReference>
<dbReference type="Gene3D" id="3.30.497.10">
    <property type="entry name" value="Antithrombin, subunit I, domain 2"/>
    <property type="match status" value="1"/>
</dbReference>
<dbReference type="SUPFAM" id="SSF56574">
    <property type="entry name" value="Serpins"/>
    <property type="match status" value="1"/>
</dbReference>
<dbReference type="Proteomes" id="UP000273307">
    <property type="component" value="Unassembled WGS sequence"/>
</dbReference>
<evidence type="ECO:0000313" key="1">
    <source>
        <dbReference type="EMBL" id="VBA39415.1"/>
    </source>
</evidence>
<accession>A0A498Q4X9</accession>
<protein>
    <recommendedName>
        <fullName evidence="3">Serpin domain-containing protein</fullName>
    </recommendedName>
</protein>